<keyword evidence="2" id="KW-1185">Reference proteome</keyword>
<evidence type="ECO:0000313" key="1">
    <source>
        <dbReference type="EMBL" id="MET4719993.1"/>
    </source>
</evidence>
<evidence type="ECO:0008006" key="3">
    <source>
        <dbReference type="Google" id="ProtNLM"/>
    </source>
</evidence>
<evidence type="ECO:0000313" key="2">
    <source>
        <dbReference type="Proteomes" id="UP001549291"/>
    </source>
</evidence>
<dbReference type="RefSeq" id="WP_248878881.1">
    <property type="nucleotide sequence ID" value="NZ_CP081350.1"/>
</dbReference>
<dbReference type="SUPFAM" id="SSF53756">
    <property type="entry name" value="UDP-Glycosyltransferase/glycogen phosphorylase"/>
    <property type="match status" value="1"/>
</dbReference>
<dbReference type="Proteomes" id="UP001549291">
    <property type="component" value="Unassembled WGS sequence"/>
</dbReference>
<dbReference type="InterPro" id="IPR043148">
    <property type="entry name" value="TagF_C"/>
</dbReference>
<sequence>MTKAVSSDPSGILVFCRPYLVDDFKANFAALPRGEKLFFLTDGRKKGTDDTREAFYRHLRSGRPPALLDADQSDDCIRRCRLLRNLDRDDAERRLHAMAATLQEWLDRLNPEGVICHWVDEYVTHLLSILARRRGIRFVGYAHSLFPGLLQLTSSANGDAFDIRIPSSNEVEKAIAAVVKPFFRQNYNQRLNYSLRRHVLGIGRYYVKRIVFLAKGYLERDPLHVHYAITPYLAERRRIRDFPSANCFSNDWQSELTSLQKKSSPTVFVPLAYFPEAAIDYWIKDKSIIDYENKTVEIVAALSGDCAVAIKEHPHMLGARNAVFYERLKSIPNVVMVPPLEYSAEVMARSDAVLLGAGSVGIEAALRDKPIFTFSNTSFWFARSGAVYLDLASIENWAETIVAALRSARTLSETEKHDFISACLASSVFPRSGGRRWPLIDPQHLAMLLEAVRKRPVSPRSVGGVEWS</sequence>
<dbReference type="Gene3D" id="3.40.50.12580">
    <property type="match status" value="1"/>
</dbReference>
<organism evidence="1 2">
    <name type="scientific">Bradyrhizobium japonicum</name>
    <dbReference type="NCBI Taxonomy" id="375"/>
    <lineage>
        <taxon>Bacteria</taxon>
        <taxon>Pseudomonadati</taxon>
        <taxon>Pseudomonadota</taxon>
        <taxon>Alphaproteobacteria</taxon>
        <taxon>Hyphomicrobiales</taxon>
        <taxon>Nitrobacteraceae</taxon>
        <taxon>Bradyrhizobium</taxon>
    </lineage>
</organism>
<protein>
    <recommendedName>
        <fullName evidence="3">Capsule polysaccharide biosynthesis protein</fullName>
    </recommendedName>
</protein>
<proteinExistence type="predicted"/>
<name>A0ABV2RST1_BRAJP</name>
<accession>A0ABV2RST1</accession>
<comment type="caution">
    <text evidence="1">The sequence shown here is derived from an EMBL/GenBank/DDBJ whole genome shotgun (WGS) entry which is preliminary data.</text>
</comment>
<dbReference type="EMBL" id="JBEPTQ010000002">
    <property type="protein sequence ID" value="MET4719993.1"/>
    <property type="molecule type" value="Genomic_DNA"/>
</dbReference>
<gene>
    <name evidence="1" type="ORF">ABIF63_004099</name>
</gene>
<reference evidence="1 2" key="1">
    <citation type="submission" date="2024-06" db="EMBL/GenBank/DDBJ databases">
        <title>Genomic Encyclopedia of Type Strains, Phase V (KMG-V): Genome sequencing to study the core and pangenomes of soil and plant-associated prokaryotes.</title>
        <authorList>
            <person name="Whitman W."/>
        </authorList>
    </citation>
    <scope>NUCLEOTIDE SEQUENCE [LARGE SCALE GENOMIC DNA]</scope>
    <source>
        <strain evidence="1 2">USDA 160</strain>
    </source>
</reference>